<evidence type="ECO:0008006" key="3">
    <source>
        <dbReference type="Google" id="ProtNLM"/>
    </source>
</evidence>
<sequence>MTPDSEILDQSIDKLDIIEEFKKSCAAMGYKTLKEITDTAPKELLCLEHFSYVWLAELIRFLKENGQLHRLQAIQGNSRI</sequence>
<dbReference type="EMBL" id="CP139558">
    <property type="protein sequence ID" value="WPU96236.1"/>
    <property type="molecule type" value="Genomic_DNA"/>
</dbReference>
<reference evidence="1 2" key="1">
    <citation type="submission" date="2023-11" db="EMBL/GenBank/DDBJ databases">
        <title>Analysis of the Genomes of Mucilaginibacter gossypii cycad 4 and M. sabulilitoris SNA2: microbes with the potential for plant growth promotion.</title>
        <authorList>
            <person name="Hirsch A.M."/>
            <person name="Humm E."/>
            <person name="Rubbi M."/>
            <person name="Del Vecchio G."/>
            <person name="Ha S.M."/>
            <person name="Pellegrini M."/>
            <person name="Gunsalus R.P."/>
        </authorList>
    </citation>
    <scope>NUCLEOTIDE SEQUENCE [LARGE SCALE GENOMIC DNA]</scope>
    <source>
        <strain evidence="1 2">SNA2</strain>
    </source>
</reference>
<proteinExistence type="predicted"/>
<evidence type="ECO:0000313" key="1">
    <source>
        <dbReference type="EMBL" id="WPU96236.1"/>
    </source>
</evidence>
<name>A0ABZ0TT07_9SPHI</name>
<dbReference type="RefSeq" id="WP_321565337.1">
    <property type="nucleotide sequence ID" value="NZ_CP139558.1"/>
</dbReference>
<organism evidence="1 2">
    <name type="scientific">Mucilaginibacter sabulilitoris</name>
    <dbReference type="NCBI Taxonomy" id="1173583"/>
    <lineage>
        <taxon>Bacteria</taxon>
        <taxon>Pseudomonadati</taxon>
        <taxon>Bacteroidota</taxon>
        <taxon>Sphingobacteriia</taxon>
        <taxon>Sphingobacteriales</taxon>
        <taxon>Sphingobacteriaceae</taxon>
        <taxon>Mucilaginibacter</taxon>
    </lineage>
</organism>
<accession>A0ABZ0TT07</accession>
<dbReference type="Proteomes" id="UP001324380">
    <property type="component" value="Chromosome"/>
</dbReference>
<keyword evidence="2" id="KW-1185">Reference proteome</keyword>
<dbReference type="SUPFAM" id="SSF47789">
    <property type="entry name" value="C-terminal domain of RNA polymerase alpha subunit"/>
    <property type="match status" value="1"/>
</dbReference>
<protein>
    <recommendedName>
        <fullName evidence="3">RNA polymerase alpha subunit C-terminal domain-containing protein</fullName>
    </recommendedName>
</protein>
<dbReference type="Gene3D" id="1.10.150.20">
    <property type="entry name" value="5' to 3' exonuclease, C-terminal subdomain"/>
    <property type="match status" value="1"/>
</dbReference>
<evidence type="ECO:0000313" key="2">
    <source>
        <dbReference type="Proteomes" id="UP001324380"/>
    </source>
</evidence>
<gene>
    <name evidence="1" type="ORF">SNE25_11975</name>
</gene>